<protein>
    <recommendedName>
        <fullName evidence="1">Cytokinin riboside 5'-monophosphate phosphoribohydrolase</fullName>
        <ecNumber evidence="1">3.2.2.n1</ecNumber>
    </recommendedName>
</protein>
<comment type="similarity">
    <text evidence="1">Belongs to the LOG family.</text>
</comment>
<dbReference type="GO" id="GO:0016787">
    <property type="term" value="F:hydrolase activity"/>
    <property type="evidence" value="ECO:0007669"/>
    <property type="project" value="UniProtKB-KW"/>
</dbReference>
<dbReference type="InParanoid" id="A9WGI7"/>
<dbReference type="Gene3D" id="3.40.50.450">
    <property type="match status" value="1"/>
</dbReference>
<dbReference type="HOGENOM" id="CLU_058336_0_4_0"/>
<dbReference type="FunFam" id="3.40.50.450:FF:000011">
    <property type="entry name" value="TIGR00730 family Rossman fold protein"/>
    <property type="match status" value="1"/>
</dbReference>
<organism evidence="2 3">
    <name type="scientific">Chloroflexus aurantiacus (strain ATCC 29366 / DSM 635 / J-10-fl)</name>
    <dbReference type="NCBI Taxonomy" id="324602"/>
    <lineage>
        <taxon>Bacteria</taxon>
        <taxon>Bacillati</taxon>
        <taxon>Chloroflexota</taxon>
        <taxon>Chloroflexia</taxon>
        <taxon>Chloroflexales</taxon>
        <taxon>Chloroflexineae</taxon>
        <taxon>Chloroflexaceae</taxon>
        <taxon>Chloroflexus</taxon>
    </lineage>
</organism>
<dbReference type="SUPFAM" id="SSF102405">
    <property type="entry name" value="MCP/YpsA-like"/>
    <property type="match status" value="1"/>
</dbReference>
<dbReference type="EMBL" id="CP000909">
    <property type="protein sequence ID" value="ABY35519.1"/>
    <property type="molecule type" value="Genomic_DNA"/>
</dbReference>
<sequence length="240" mass="26704">MSRQTEDERLLHTDPYRQVHDFTHTDTWRVLRIMGEFVEGFENMAGLGPAVSIFGSARIPPASPIYAAATETARLLAQAGFTIITGGGPGLMEAANKGARAGGGRSVGCTIELPFETGANPFVDLEVRFRYFFIRKIMFVKYAQAFVIFPGGFGTLDELFEALTLIQTGKIHDFPVILYGSDFWQGMLDWARNTLLAHGTIAQTDIDRLLICDDPQQICAHVVQSYQHRHGKRGTEPWTH</sequence>
<dbReference type="KEGG" id="cau:Caur_2310"/>
<dbReference type="RefSeq" id="WP_012258173.1">
    <property type="nucleotide sequence ID" value="NC_010175.1"/>
</dbReference>
<dbReference type="AlphaFoldDB" id="A9WGI7"/>
<name>A9WGI7_CHLAA</name>
<gene>
    <name evidence="2" type="ordered locus">Caur_2310</name>
</gene>
<dbReference type="PANTHER" id="PTHR43393:SF2">
    <property type="entry name" value="CYTOKININ RIBOSIDE 5'-MONOPHOSPHATE PHOSPHORIBOHYDROLASE"/>
    <property type="match status" value="1"/>
</dbReference>
<keyword evidence="1" id="KW-0378">Hydrolase</keyword>
<evidence type="ECO:0000313" key="2">
    <source>
        <dbReference type="EMBL" id="ABY35519.1"/>
    </source>
</evidence>
<dbReference type="Pfam" id="PF03641">
    <property type="entry name" value="Lysine_decarbox"/>
    <property type="match status" value="1"/>
</dbReference>
<dbReference type="GO" id="GO:0009691">
    <property type="term" value="P:cytokinin biosynthetic process"/>
    <property type="evidence" value="ECO:0007669"/>
    <property type="project" value="UniProtKB-UniRule"/>
</dbReference>
<dbReference type="PATRIC" id="fig|324602.8.peg.2616"/>
<keyword evidence="1" id="KW-0203">Cytokinin biosynthesis</keyword>
<evidence type="ECO:0000313" key="3">
    <source>
        <dbReference type="Proteomes" id="UP000002008"/>
    </source>
</evidence>
<reference evidence="3" key="1">
    <citation type="journal article" date="2011" name="BMC Genomics">
        <title>Complete genome sequence of the filamentous anoxygenic phototrophic bacterium Chloroflexus aurantiacus.</title>
        <authorList>
            <person name="Tang K.H."/>
            <person name="Barry K."/>
            <person name="Chertkov O."/>
            <person name="Dalin E."/>
            <person name="Han C.S."/>
            <person name="Hauser L.J."/>
            <person name="Honchak B.M."/>
            <person name="Karbach L.E."/>
            <person name="Land M.L."/>
            <person name="Lapidus A."/>
            <person name="Larimer F.W."/>
            <person name="Mikhailova N."/>
            <person name="Pitluck S."/>
            <person name="Pierson B.K."/>
            <person name="Blankenship R.E."/>
        </authorList>
    </citation>
    <scope>NUCLEOTIDE SEQUENCE [LARGE SCALE GENOMIC DNA]</scope>
    <source>
        <strain evidence="3">ATCC 29366 / DSM 635 / J-10-fl</strain>
    </source>
</reference>
<dbReference type="InterPro" id="IPR052341">
    <property type="entry name" value="LOG_family_nucleotidases"/>
</dbReference>
<dbReference type="STRING" id="324602.Caur_2310"/>
<proteinExistence type="inferred from homology"/>
<keyword evidence="3" id="KW-1185">Reference proteome</keyword>
<dbReference type="InterPro" id="IPR031100">
    <property type="entry name" value="LOG_fam"/>
</dbReference>
<dbReference type="EnsemblBacteria" id="ABY35519">
    <property type="protein sequence ID" value="ABY35519"/>
    <property type="gene ID" value="Caur_2310"/>
</dbReference>
<dbReference type="GO" id="GO:0005829">
    <property type="term" value="C:cytosol"/>
    <property type="evidence" value="ECO:0000318"/>
    <property type="project" value="GO_Central"/>
</dbReference>
<dbReference type="InterPro" id="IPR005269">
    <property type="entry name" value="LOG"/>
</dbReference>
<dbReference type="eggNOG" id="COG1611">
    <property type="taxonomic scope" value="Bacteria"/>
</dbReference>
<accession>A9WGI7</accession>
<dbReference type="Proteomes" id="UP000002008">
    <property type="component" value="Chromosome"/>
</dbReference>
<evidence type="ECO:0000256" key="1">
    <source>
        <dbReference type="RuleBase" id="RU363015"/>
    </source>
</evidence>
<dbReference type="PANTHER" id="PTHR43393">
    <property type="entry name" value="CYTOKININ RIBOSIDE 5'-MONOPHOSPHATE PHOSPHORIBOHYDROLASE"/>
    <property type="match status" value="1"/>
</dbReference>
<dbReference type="EC" id="3.2.2.n1" evidence="1"/>
<dbReference type="NCBIfam" id="TIGR00730">
    <property type="entry name" value="Rossman fold protein, TIGR00730 family"/>
    <property type="match status" value="1"/>
</dbReference>